<keyword evidence="3 5" id="KW-0378">Hydrolase</keyword>
<keyword evidence="11" id="KW-1185">Reference proteome</keyword>
<dbReference type="GO" id="GO:0016052">
    <property type="term" value="P:carbohydrate catabolic process"/>
    <property type="evidence" value="ECO:0007669"/>
    <property type="project" value="InterPro"/>
</dbReference>
<dbReference type="EMBL" id="AMEM01000007">
    <property type="protein sequence ID" value="EKX91999.1"/>
    <property type="molecule type" value="Genomic_DNA"/>
</dbReference>
<dbReference type="HOGENOM" id="CLU_009640_2_1_11"/>
<feature type="binding site" evidence="7">
    <location>
        <begin position="365"/>
        <end position="366"/>
    </location>
    <ligand>
        <name>substrate</name>
    </ligand>
</feature>
<dbReference type="PANTHER" id="PTHR43053">
    <property type="entry name" value="GLYCOSIDASE FAMILY 31"/>
    <property type="match status" value="1"/>
</dbReference>
<feature type="binding site" evidence="7">
    <location>
        <position position="547"/>
    </location>
    <ligand>
        <name>substrate</name>
    </ligand>
</feature>
<dbReference type="Pfam" id="PF16875">
    <property type="entry name" value="Glyco_hydro_36N"/>
    <property type="match status" value="1"/>
</dbReference>
<dbReference type="InterPro" id="IPR013780">
    <property type="entry name" value="Glyco_hydro_b"/>
</dbReference>
<dbReference type="EC" id="3.2.1.22" evidence="2 5"/>
<dbReference type="Gene3D" id="2.70.98.60">
    <property type="entry name" value="alpha-galactosidase from lactobacil brevis"/>
    <property type="match status" value="1"/>
</dbReference>
<dbReference type="OrthoDB" id="9758822at2"/>
<dbReference type="Gene3D" id="3.20.20.70">
    <property type="entry name" value="Aldolase class I"/>
    <property type="match status" value="1"/>
</dbReference>
<dbReference type="Pfam" id="PF02065">
    <property type="entry name" value="Melibiase"/>
    <property type="match status" value="1"/>
</dbReference>
<dbReference type="PIRSF" id="PIRSF005536">
    <property type="entry name" value="Agal"/>
    <property type="match status" value="1"/>
</dbReference>
<dbReference type="PRINTS" id="PR00743">
    <property type="entry name" value="GLHYDRLASE36"/>
</dbReference>
<evidence type="ECO:0000256" key="3">
    <source>
        <dbReference type="ARBA" id="ARBA00022801"/>
    </source>
</evidence>
<evidence type="ECO:0000313" key="10">
    <source>
        <dbReference type="EMBL" id="EKX91999.1"/>
    </source>
</evidence>
<evidence type="ECO:0000313" key="11">
    <source>
        <dbReference type="Proteomes" id="UP000010445"/>
    </source>
</evidence>
<comment type="catalytic activity">
    <reaction evidence="1 5">
        <text>Hydrolysis of terminal, non-reducing alpha-D-galactose residues in alpha-D-galactosides, including galactose oligosaccharides, galactomannans and galactolipids.</text>
        <dbReference type="EC" id="3.2.1.22"/>
    </reaction>
</comment>
<dbReference type="GO" id="GO:0004557">
    <property type="term" value="F:alpha-galactosidase activity"/>
    <property type="evidence" value="ECO:0007669"/>
    <property type="project" value="UniProtKB-UniRule"/>
</dbReference>
<proteinExistence type="inferred from homology"/>
<dbReference type="STRING" id="1035195.HMPREF9997_00282"/>
<dbReference type="Gene3D" id="2.60.40.1180">
    <property type="entry name" value="Golgi alpha-mannosidase II"/>
    <property type="match status" value="1"/>
</dbReference>
<evidence type="ECO:0000256" key="1">
    <source>
        <dbReference type="ARBA" id="ARBA00001255"/>
    </source>
</evidence>
<dbReference type="InterPro" id="IPR002252">
    <property type="entry name" value="Glyco_hydro_36"/>
</dbReference>
<feature type="binding site" evidence="7">
    <location>
        <position position="442"/>
    </location>
    <ligand>
        <name>substrate</name>
    </ligand>
</feature>
<dbReference type="eggNOG" id="COG3345">
    <property type="taxonomic scope" value="Bacteria"/>
</dbReference>
<evidence type="ECO:0000256" key="2">
    <source>
        <dbReference type="ARBA" id="ARBA00012755"/>
    </source>
</evidence>
<dbReference type="PATRIC" id="fig|1035195.3.peg.263"/>
<dbReference type="SUPFAM" id="SSF51445">
    <property type="entry name" value="(Trans)glycosidases"/>
    <property type="match status" value="1"/>
</dbReference>
<dbReference type="AlphaFoldDB" id="L1MM16"/>
<feature type="active site" description="Nucleophile" evidence="6">
    <location>
        <position position="477"/>
    </location>
</feature>
<gene>
    <name evidence="10" type="ORF">HMPREF9997_00282</name>
</gene>
<feature type="domain" description="Glycosyl hydrolase family 36 C-terminal" evidence="8">
    <location>
        <begin position="648"/>
        <end position="741"/>
    </location>
</feature>
<evidence type="ECO:0000259" key="9">
    <source>
        <dbReference type="Pfam" id="PF16875"/>
    </source>
</evidence>
<organism evidence="10 11">
    <name type="scientific">Corynebacterium durum F0235</name>
    <dbReference type="NCBI Taxonomy" id="1035195"/>
    <lineage>
        <taxon>Bacteria</taxon>
        <taxon>Bacillati</taxon>
        <taxon>Actinomycetota</taxon>
        <taxon>Actinomycetes</taxon>
        <taxon>Mycobacteriales</taxon>
        <taxon>Corynebacteriaceae</taxon>
        <taxon>Corynebacterium</taxon>
    </lineage>
</organism>
<name>L1MM16_9CORY</name>
<dbReference type="InterPro" id="IPR031704">
    <property type="entry name" value="Glyco_hydro_36_N"/>
</dbReference>
<evidence type="ECO:0000256" key="6">
    <source>
        <dbReference type="PIRSR" id="PIRSR005536-1"/>
    </source>
</evidence>
<dbReference type="Pfam" id="PF16874">
    <property type="entry name" value="Glyco_hydro_36C"/>
    <property type="match status" value="1"/>
</dbReference>
<feature type="domain" description="Glycosyl hydrolase family 36 N-terminal" evidence="9">
    <location>
        <begin position="27"/>
        <end position="283"/>
    </location>
</feature>
<dbReference type="CDD" id="cd14791">
    <property type="entry name" value="GH36"/>
    <property type="match status" value="1"/>
</dbReference>
<dbReference type="InterPro" id="IPR013785">
    <property type="entry name" value="Aldolase_TIM"/>
</dbReference>
<dbReference type="PANTHER" id="PTHR43053:SF3">
    <property type="entry name" value="ALPHA-GALACTOSIDASE C-RELATED"/>
    <property type="match status" value="1"/>
</dbReference>
<sequence length="744" mass="83815">MTIHVTDTLFHLRNDSLSYIMQILPNGYLGQLYVGPAVPLDVDYSYLLEFAARPTSACPFYDNPVFSLEHVKQEYGQYGGSDYRQPAVVMSQPDGSTVTTFQYESHRIEAGKSRLDGLPATYVEDDSEAETLIIVLVDPLTTVRIELSYTLFSSRPVLTRTARFINDGHAEVFLDQAMSACLDLPDSEYEWRQFSGAWGRERHLKTRTLEQGITSIGSIRGNSSAQQNPFVILARPGTDDLQGEAIGCAFVYSGNFLIQAEVDTFDTTRLLVGIHPQGFRWKLRPGSSFQTPEVVFAYTAEGLNDLSATLHSLFRERLMRGQWRDRPRPIVTNNWEATYFDFTEDTLIDIARTAQGVGAELFVLDDGWFGARRGERAGLGDWTPNTDLLPDGIAGLSKKVTDLGIDFGLWVEPEMVNEDSDLFRTHPDWVIQTPNRRRSVGRFQLVLDYSRAEVVDHVFTQLSEVFSTAKISYVKWDMNRSLTEVFSSALPTDQQGEVAHRHMLGVYALLERLTTAFPHILFESCASGGARFDAGMFFYAPQAWASDDSDAVERLKIQWGSSFAYPIVSHGAHVSITPNHQVNRVTPLHTRANVAFFGAFGYELDLNKLSDEEIAEVKAQVAFMKEHRELIQFGTFYRLRSPFDSNVTCWMVVNKQKTKAIVGWYRVLNTVNAPFDRVRLVGLDTTKRYRITGNELVDGRDVVRSGSELHNIGLITSDRNSGDVPQNVTPNRDFDSRLFVLTAE</sequence>
<feature type="binding site" evidence="7">
    <location>
        <position position="525"/>
    </location>
    <ligand>
        <name>substrate</name>
    </ligand>
</feature>
<protein>
    <recommendedName>
        <fullName evidence="2 5">Alpha-galactosidase</fullName>
        <ecNumber evidence="2 5">3.2.1.22</ecNumber>
    </recommendedName>
</protein>
<feature type="binding site" evidence="7">
    <location>
        <position position="198"/>
    </location>
    <ligand>
        <name>substrate</name>
    </ligand>
</feature>
<dbReference type="InterPro" id="IPR050985">
    <property type="entry name" value="Alpha-glycosidase_related"/>
</dbReference>
<dbReference type="Proteomes" id="UP000010445">
    <property type="component" value="Unassembled WGS sequence"/>
</dbReference>
<evidence type="ECO:0000256" key="4">
    <source>
        <dbReference type="ARBA" id="ARBA00023295"/>
    </source>
</evidence>
<dbReference type="RefSeq" id="WP_006061978.1">
    <property type="nucleotide sequence ID" value="NZ_KB290822.1"/>
</dbReference>
<dbReference type="InterPro" id="IPR017853">
    <property type="entry name" value="GH"/>
</dbReference>
<evidence type="ECO:0000256" key="7">
    <source>
        <dbReference type="PIRSR" id="PIRSR005536-2"/>
    </source>
</evidence>
<feature type="active site" description="Proton donor" evidence="6">
    <location>
        <position position="547"/>
    </location>
</feature>
<evidence type="ECO:0000256" key="5">
    <source>
        <dbReference type="PIRNR" id="PIRNR005536"/>
    </source>
</evidence>
<feature type="binding site" evidence="7">
    <location>
        <begin position="475"/>
        <end position="479"/>
    </location>
    <ligand>
        <name>substrate</name>
    </ligand>
</feature>
<evidence type="ECO:0000259" key="8">
    <source>
        <dbReference type="Pfam" id="PF16874"/>
    </source>
</evidence>
<dbReference type="FunFam" id="3.20.20.70:FF:000118">
    <property type="entry name" value="Alpha-galactosidase"/>
    <property type="match status" value="1"/>
</dbReference>
<accession>L1MM16</accession>
<dbReference type="InterPro" id="IPR031705">
    <property type="entry name" value="Glyco_hydro_36_C"/>
</dbReference>
<comment type="similarity">
    <text evidence="5">Belongs to the glycosyl hydrolase.</text>
</comment>
<dbReference type="InterPro" id="IPR038417">
    <property type="entry name" value="Alpga-gal_N_sf"/>
</dbReference>
<keyword evidence="4 5" id="KW-0326">Glycosidase</keyword>
<reference evidence="10 11" key="1">
    <citation type="submission" date="2012-05" db="EMBL/GenBank/DDBJ databases">
        <authorList>
            <person name="Weinstock G."/>
            <person name="Sodergren E."/>
            <person name="Lobos E.A."/>
            <person name="Fulton L."/>
            <person name="Fulton R."/>
            <person name="Courtney L."/>
            <person name="Fronick C."/>
            <person name="O'Laughlin M."/>
            <person name="Godfrey J."/>
            <person name="Wilson R.M."/>
            <person name="Miner T."/>
            <person name="Farmer C."/>
            <person name="Delehaunty K."/>
            <person name="Cordes M."/>
            <person name="Minx P."/>
            <person name="Tomlinson C."/>
            <person name="Chen J."/>
            <person name="Wollam A."/>
            <person name="Pepin K.H."/>
            <person name="Bhonagiri V."/>
            <person name="Zhang X."/>
            <person name="Suruliraj S."/>
            <person name="Warren W."/>
            <person name="Mitreva M."/>
            <person name="Mardis E.R."/>
            <person name="Wilson R.K."/>
        </authorList>
    </citation>
    <scope>NUCLEOTIDE SEQUENCE [LARGE SCALE GENOMIC DNA]</scope>
    <source>
        <strain evidence="10 11">F0235</strain>
    </source>
</reference>
<comment type="caution">
    <text evidence="10">The sequence shown here is derived from an EMBL/GenBank/DDBJ whole genome shotgun (WGS) entry which is preliminary data.</text>
</comment>